<comment type="similarity">
    <text evidence="1">Belongs to the VPS13 family.</text>
</comment>
<comment type="caution">
    <text evidence="3">The sequence shown here is derived from an EMBL/GenBank/DDBJ whole genome shotgun (WGS) entry which is preliminary data.</text>
</comment>
<proteinExistence type="inferred from homology"/>
<evidence type="ECO:0000313" key="4">
    <source>
        <dbReference type="Proteomes" id="UP000266841"/>
    </source>
</evidence>
<feature type="region of interest" description="Disordered" evidence="2">
    <location>
        <begin position="427"/>
        <end position="453"/>
    </location>
</feature>
<evidence type="ECO:0000256" key="2">
    <source>
        <dbReference type="SAM" id="MobiDB-lite"/>
    </source>
</evidence>
<dbReference type="PANTHER" id="PTHR16166:SF93">
    <property type="entry name" value="INTERMEMBRANE LIPID TRANSFER PROTEIN VPS13"/>
    <property type="match status" value="1"/>
</dbReference>
<dbReference type="GO" id="GO:0006623">
    <property type="term" value="P:protein targeting to vacuole"/>
    <property type="evidence" value="ECO:0007669"/>
    <property type="project" value="TreeGrafter"/>
</dbReference>
<dbReference type="InterPro" id="IPR026847">
    <property type="entry name" value="VPS13"/>
</dbReference>
<name>K0S6L0_THAOC</name>
<keyword evidence="4" id="KW-1185">Reference proteome</keyword>
<dbReference type="OrthoDB" id="39482at2759"/>
<dbReference type="GO" id="GO:0045053">
    <property type="term" value="P:protein retention in Golgi apparatus"/>
    <property type="evidence" value="ECO:0007669"/>
    <property type="project" value="TreeGrafter"/>
</dbReference>
<organism evidence="3 4">
    <name type="scientific">Thalassiosira oceanica</name>
    <name type="common">Marine diatom</name>
    <dbReference type="NCBI Taxonomy" id="159749"/>
    <lineage>
        <taxon>Eukaryota</taxon>
        <taxon>Sar</taxon>
        <taxon>Stramenopiles</taxon>
        <taxon>Ochrophyta</taxon>
        <taxon>Bacillariophyta</taxon>
        <taxon>Coscinodiscophyceae</taxon>
        <taxon>Thalassiosirophycidae</taxon>
        <taxon>Thalassiosirales</taxon>
        <taxon>Thalassiosiraceae</taxon>
        <taxon>Thalassiosira</taxon>
    </lineage>
</organism>
<gene>
    <name evidence="3" type="ORF">THAOC_19068</name>
</gene>
<protein>
    <submittedName>
        <fullName evidence="3">Uncharacterized protein</fullName>
    </submittedName>
</protein>
<reference evidence="3 4" key="1">
    <citation type="journal article" date="2012" name="Genome Biol.">
        <title>Genome and low-iron response of an oceanic diatom adapted to chronic iron limitation.</title>
        <authorList>
            <person name="Lommer M."/>
            <person name="Specht M."/>
            <person name="Roy A.S."/>
            <person name="Kraemer L."/>
            <person name="Andreson R."/>
            <person name="Gutowska M.A."/>
            <person name="Wolf J."/>
            <person name="Bergner S.V."/>
            <person name="Schilhabel M.B."/>
            <person name="Klostermeier U.C."/>
            <person name="Beiko R.G."/>
            <person name="Rosenstiel P."/>
            <person name="Hippler M."/>
            <person name="Laroche J."/>
        </authorList>
    </citation>
    <scope>NUCLEOTIDE SEQUENCE [LARGE SCALE GENOMIC DNA]</scope>
    <source>
        <strain evidence="3 4">CCMP1005</strain>
    </source>
</reference>
<evidence type="ECO:0000313" key="3">
    <source>
        <dbReference type="EMBL" id="EJK60554.1"/>
    </source>
</evidence>
<accession>K0S6L0</accession>
<feature type="region of interest" description="Disordered" evidence="2">
    <location>
        <begin position="321"/>
        <end position="407"/>
    </location>
</feature>
<dbReference type="EMBL" id="AGNL01020936">
    <property type="protein sequence ID" value="EJK60554.1"/>
    <property type="molecule type" value="Genomic_DNA"/>
</dbReference>
<dbReference type="eggNOG" id="KOG1809">
    <property type="taxonomic scope" value="Eukaryota"/>
</dbReference>
<dbReference type="Proteomes" id="UP000266841">
    <property type="component" value="Unassembled WGS sequence"/>
</dbReference>
<dbReference type="PANTHER" id="PTHR16166">
    <property type="entry name" value="VACUOLAR PROTEIN SORTING-ASSOCIATED PROTEIN VPS13"/>
    <property type="match status" value="1"/>
</dbReference>
<sequence>MRNLGDGVSDFVSEPVRGFKQGIEEMNPGLFAEGLARGTGSLARHTVGGFADSVALLAQTAASNMAVLTLDRKYAQKRDRIMRLKRKEKETTNVLDSLESGVQKLINGVLEGVTGVVVKPIKGAERSGLEGFFKGVGKGELFQMRFFILPKHLKIYAMNRNKRFAWTSRKVNVDGGFVLVPVRPRRALYGDERVTKSYKLEDAIASAASQQHVIRGEDYLTHLDMTDRVALFSVKRLLVLSSSGEELLLLSYESMNNIKVATVDSTYIVKIYCDENVVEEMSFDEEKTAITLAAKISEAFSDVLPLDPSASQISGPFFFAHPKRQAPPTITPPSTDLSPEPLRAAPTGPGRLQGSGDGCRQGARTNCYTGPPKTRQDRQRQSTWLDSKPGKKRPTATGTKPSHPPGSTVEVFVLIGLYHNYLRQQPTARNDRPFPQHLNPVRLKSPQDQIYHL</sequence>
<dbReference type="AlphaFoldDB" id="K0S6L0"/>
<evidence type="ECO:0000256" key="1">
    <source>
        <dbReference type="ARBA" id="ARBA00006545"/>
    </source>
</evidence>